<keyword evidence="5" id="KW-1185">Reference proteome</keyword>
<dbReference type="Proteomes" id="UP000244496">
    <property type="component" value="Chromosome"/>
</dbReference>
<evidence type="ECO:0000313" key="4">
    <source>
        <dbReference type="EMBL" id="AWB48382.1"/>
    </source>
</evidence>
<dbReference type="KEGG" id="geh:HYN69_07500"/>
<dbReference type="AlphaFoldDB" id="A0A2S0UKQ4"/>
<name>A0A2S0UKQ4_9RHOB</name>
<proteinExistence type="predicted"/>
<evidence type="ECO:0000313" key="5">
    <source>
        <dbReference type="Proteomes" id="UP000244496"/>
    </source>
</evidence>
<keyword evidence="2" id="KW-0597">Phosphoprotein</keyword>
<dbReference type="SUPFAM" id="SSF47226">
    <property type="entry name" value="Histidine-containing phosphotransfer domain, HPT domain"/>
    <property type="match status" value="1"/>
</dbReference>
<dbReference type="InterPro" id="IPR036641">
    <property type="entry name" value="HPT_dom_sf"/>
</dbReference>
<reference evidence="4 5" key="1">
    <citation type="submission" date="2018-04" db="EMBL/GenBank/DDBJ databases">
        <title>Genome sequencing of Gemmobacter.</title>
        <authorList>
            <person name="Yi H."/>
            <person name="Baek M.-G."/>
        </authorList>
    </citation>
    <scope>NUCLEOTIDE SEQUENCE [LARGE SCALE GENOMIC DNA]</scope>
    <source>
        <strain evidence="4 5">HYN0069</strain>
    </source>
</reference>
<sequence>MQFNTLPPEALAPIRDRFLVALRDRESRVQHAVATASTGEPAVLLDDIHKIRGVAPMLGMARLGALAADAEDRLEAWLNASFAPPRMPDDLQSCLRALHHAMREALD</sequence>
<organism evidence="4 5">
    <name type="scientific">Paragemmobacter aquarius</name>
    <dbReference type="NCBI Taxonomy" id="2169400"/>
    <lineage>
        <taxon>Bacteria</taxon>
        <taxon>Pseudomonadati</taxon>
        <taxon>Pseudomonadota</taxon>
        <taxon>Alphaproteobacteria</taxon>
        <taxon>Rhodobacterales</taxon>
        <taxon>Paracoccaceae</taxon>
        <taxon>Paragemmobacter</taxon>
    </lineage>
</organism>
<dbReference type="EMBL" id="CP028918">
    <property type="protein sequence ID" value="AWB48382.1"/>
    <property type="molecule type" value="Genomic_DNA"/>
</dbReference>
<protein>
    <recommendedName>
        <fullName evidence="3">HPt domain-containing protein</fullName>
    </recommendedName>
</protein>
<evidence type="ECO:0000256" key="1">
    <source>
        <dbReference type="ARBA" id="ARBA00023012"/>
    </source>
</evidence>
<gene>
    <name evidence="4" type="ORF">HYN69_07500</name>
</gene>
<dbReference type="PROSITE" id="PS50894">
    <property type="entry name" value="HPT"/>
    <property type="match status" value="1"/>
</dbReference>
<dbReference type="Gene3D" id="1.20.120.160">
    <property type="entry name" value="HPT domain"/>
    <property type="match status" value="1"/>
</dbReference>
<dbReference type="Pfam" id="PF01627">
    <property type="entry name" value="Hpt"/>
    <property type="match status" value="1"/>
</dbReference>
<evidence type="ECO:0000259" key="3">
    <source>
        <dbReference type="PROSITE" id="PS50894"/>
    </source>
</evidence>
<dbReference type="RefSeq" id="WP_108435201.1">
    <property type="nucleotide sequence ID" value="NZ_CP028918.1"/>
</dbReference>
<accession>A0A2S0UKQ4</accession>
<dbReference type="InterPro" id="IPR008207">
    <property type="entry name" value="Sig_transdc_His_kin_Hpt_dom"/>
</dbReference>
<evidence type="ECO:0000256" key="2">
    <source>
        <dbReference type="PROSITE-ProRule" id="PRU00110"/>
    </source>
</evidence>
<feature type="domain" description="HPt" evidence="3">
    <location>
        <begin position="7"/>
        <end position="107"/>
    </location>
</feature>
<dbReference type="GO" id="GO:0004672">
    <property type="term" value="F:protein kinase activity"/>
    <property type="evidence" value="ECO:0007669"/>
    <property type="project" value="UniProtKB-ARBA"/>
</dbReference>
<feature type="modified residue" description="Phosphohistidine" evidence="2">
    <location>
        <position position="49"/>
    </location>
</feature>
<keyword evidence="1" id="KW-0902">Two-component regulatory system</keyword>
<dbReference type="GO" id="GO:0000160">
    <property type="term" value="P:phosphorelay signal transduction system"/>
    <property type="evidence" value="ECO:0007669"/>
    <property type="project" value="UniProtKB-KW"/>
</dbReference>